<evidence type="ECO:0000259" key="7">
    <source>
        <dbReference type="PROSITE" id="PS51202"/>
    </source>
</evidence>
<dbReference type="InterPro" id="IPR036721">
    <property type="entry name" value="RCK_C_sf"/>
</dbReference>
<feature type="domain" description="RCK C-terminal" evidence="7">
    <location>
        <begin position="137"/>
        <end position="218"/>
    </location>
</feature>
<evidence type="ECO:0000256" key="1">
    <source>
        <dbReference type="ARBA" id="ARBA00022448"/>
    </source>
</evidence>
<dbReference type="Pfam" id="PF02080">
    <property type="entry name" value="TrkA_C"/>
    <property type="match status" value="1"/>
</dbReference>
<protein>
    <submittedName>
        <fullName evidence="8">Unannotated protein</fullName>
    </submittedName>
</protein>
<dbReference type="PROSITE" id="PS51202">
    <property type="entry name" value="RCK_C"/>
    <property type="match status" value="1"/>
</dbReference>
<dbReference type="SUPFAM" id="SSF116726">
    <property type="entry name" value="TrkA C-terminal domain-like"/>
    <property type="match status" value="1"/>
</dbReference>
<keyword evidence="1" id="KW-0813">Transport</keyword>
<evidence type="ECO:0000256" key="4">
    <source>
        <dbReference type="ARBA" id="ARBA00023027"/>
    </source>
</evidence>
<dbReference type="InterPro" id="IPR006036">
    <property type="entry name" value="K_uptake_TrkA"/>
</dbReference>
<dbReference type="PRINTS" id="PR00335">
    <property type="entry name" value="KUPTAKETRKA"/>
</dbReference>
<dbReference type="GO" id="GO:0015079">
    <property type="term" value="F:potassium ion transmembrane transporter activity"/>
    <property type="evidence" value="ECO:0007669"/>
    <property type="project" value="InterPro"/>
</dbReference>
<dbReference type="AlphaFoldDB" id="A0A6J5ZJJ6"/>
<dbReference type="Gene3D" id="3.30.70.1450">
    <property type="entry name" value="Regulator of K+ conductance, C-terminal domain"/>
    <property type="match status" value="1"/>
</dbReference>
<dbReference type="EMBL" id="CAESAO010000050">
    <property type="protein sequence ID" value="CAB4342625.1"/>
    <property type="molecule type" value="Genomic_DNA"/>
</dbReference>
<evidence type="ECO:0000259" key="6">
    <source>
        <dbReference type="PROSITE" id="PS51201"/>
    </source>
</evidence>
<dbReference type="InterPro" id="IPR006037">
    <property type="entry name" value="RCK_C"/>
</dbReference>
<evidence type="ECO:0000313" key="8">
    <source>
        <dbReference type="EMBL" id="CAB4342625.1"/>
    </source>
</evidence>
<dbReference type="PANTHER" id="PTHR43833">
    <property type="entry name" value="POTASSIUM CHANNEL PROTEIN 2-RELATED-RELATED"/>
    <property type="match status" value="1"/>
</dbReference>
<evidence type="ECO:0000256" key="5">
    <source>
        <dbReference type="ARBA" id="ARBA00023065"/>
    </source>
</evidence>
<reference evidence="8" key="1">
    <citation type="submission" date="2020-05" db="EMBL/GenBank/DDBJ databases">
        <authorList>
            <person name="Chiriac C."/>
            <person name="Salcher M."/>
            <person name="Ghai R."/>
            <person name="Kavagutti S V."/>
        </authorList>
    </citation>
    <scope>NUCLEOTIDE SEQUENCE</scope>
</reference>
<sequence length="220" mass="24458">MYAVVIGGGKVGLNLTRELLAKGTEVTLIESRRDRYLRMDAELGFVVQYGDGTELWVLERAGIQRADLVVAVTGDDEDNILICQIARDKYQVDRFISRVNNPRNRQYFELLDIRPAFSATDLILRLIEHEVPDYGLVHLLDLPEEQLEVIEIVVCEGCRAAGLEVQQLELPEGSIVISVLRDEGGFVPKGDTVIYAGDEVLVCLDPGLESQVTALFEAAK</sequence>
<evidence type="ECO:0000256" key="3">
    <source>
        <dbReference type="ARBA" id="ARBA00022958"/>
    </source>
</evidence>
<feature type="domain" description="RCK N-terminal" evidence="6">
    <location>
        <begin position="1"/>
        <end position="117"/>
    </location>
</feature>
<dbReference type="InterPro" id="IPR003148">
    <property type="entry name" value="RCK_N"/>
</dbReference>
<organism evidence="8">
    <name type="scientific">freshwater metagenome</name>
    <dbReference type="NCBI Taxonomy" id="449393"/>
    <lineage>
        <taxon>unclassified sequences</taxon>
        <taxon>metagenomes</taxon>
        <taxon>ecological metagenomes</taxon>
    </lineage>
</organism>
<dbReference type="Gene3D" id="3.40.50.720">
    <property type="entry name" value="NAD(P)-binding Rossmann-like Domain"/>
    <property type="match status" value="1"/>
</dbReference>
<dbReference type="GO" id="GO:0005886">
    <property type="term" value="C:plasma membrane"/>
    <property type="evidence" value="ECO:0007669"/>
    <property type="project" value="InterPro"/>
</dbReference>
<keyword evidence="2" id="KW-0633">Potassium transport</keyword>
<dbReference type="InterPro" id="IPR050721">
    <property type="entry name" value="Trk_Ktr_HKT_K-transport"/>
</dbReference>
<evidence type="ECO:0000256" key="2">
    <source>
        <dbReference type="ARBA" id="ARBA00022538"/>
    </source>
</evidence>
<proteinExistence type="predicted"/>
<dbReference type="Pfam" id="PF02254">
    <property type="entry name" value="TrkA_N"/>
    <property type="match status" value="1"/>
</dbReference>
<keyword evidence="3" id="KW-0630">Potassium</keyword>
<keyword evidence="4" id="KW-0520">NAD</keyword>
<dbReference type="PROSITE" id="PS51201">
    <property type="entry name" value="RCK_N"/>
    <property type="match status" value="1"/>
</dbReference>
<dbReference type="SUPFAM" id="SSF51735">
    <property type="entry name" value="NAD(P)-binding Rossmann-fold domains"/>
    <property type="match status" value="1"/>
</dbReference>
<name>A0A6J5ZJJ6_9ZZZZ</name>
<dbReference type="PANTHER" id="PTHR43833:SF5">
    <property type="entry name" value="TRK SYSTEM POTASSIUM UPTAKE PROTEIN TRKA"/>
    <property type="match status" value="1"/>
</dbReference>
<accession>A0A6J5ZJJ6</accession>
<keyword evidence="5" id="KW-0406">Ion transport</keyword>
<dbReference type="InterPro" id="IPR036291">
    <property type="entry name" value="NAD(P)-bd_dom_sf"/>
</dbReference>
<gene>
    <name evidence="8" type="ORF">UFOPK3522_00739</name>
</gene>